<dbReference type="GeneID" id="61175218"/>
<proteinExistence type="predicted"/>
<name>A0A0E3BSV8_LEPBO</name>
<dbReference type="PATRIC" id="fig|280505.15.peg.3633"/>
<dbReference type="Proteomes" id="UP000058857">
    <property type="component" value="Chromosome 1"/>
</dbReference>
<sequence>MKTICGIFFFLVIYLSFYFSLTTFNLWILLSALSIVHIGFFQIFREYLNLRFYLFVIILHLFVVTCLNLYFRQVG</sequence>
<evidence type="ECO:0000313" key="2">
    <source>
        <dbReference type="EMBL" id="ALO27899.1"/>
    </source>
</evidence>
<gene>
    <name evidence="2" type="ORF">LBBP_03730</name>
</gene>
<feature type="transmembrane region" description="Helical" evidence="1">
    <location>
        <begin position="7"/>
        <end position="40"/>
    </location>
</feature>
<organism evidence="2">
    <name type="scientific">Leptospira borgpetersenii serovar Ballum</name>
    <dbReference type="NCBI Taxonomy" id="280505"/>
    <lineage>
        <taxon>Bacteria</taxon>
        <taxon>Pseudomonadati</taxon>
        <taxon>Spirochaetota</taxon>
        <taxon>Spirochaetia</taxon>
        <taxon>Leptospirales</taxon>
        <taxon>Leptospiraceae</taxon>
        <taxon>Leptospira</taxon>
    </lineage>
</organism>
<keyword evidence="1" id="KW-1133">Transmembrane helix</keyword>
<keyword evidence="1" id="KW-0472">Membrane</keyword>
<keyword evidence="1" id="KW-0812">Transmembrane</keyword>
<accession>A0A0E3BSV8</accession>
<protein>
    <submittedName>
        <fullName evidence="2">Uncharacterized protein</fullName>
    </submittedName>
</protein>
<dbReference type="AlphaFoldDB" id="A0A0E3BSV8"/>
<dbReference type="EMBL" id="CP012029">
    <property type="protein sequence ID" value="ALO27899.1"/>
    <property type="molecule type" value="Genomic_DNA"/>
</dbReference>
<evidence type="ECO:0000256" key="1">
    <source>
        <dbReference type="SAM" id="Phobius"/>
    </source>
</evidence>
<evidence type="ECO:0000313" key="3">
    <source>
        <dbReference type="Proteomes" id="UP000058857"/>
    </source>
</evidence>
<feature type="transmembrane region" description="Helical" evidence="1">
    <location>
        <begin position="52"/>
        <end position="71"/>
    </location>
</feature>
<reference evidence="2 3" key="1">
    <citation type="journal article" date="2015" name="PLoS Negl. Trop. Dis.">
        <title>Distribution of Plasmids in Distinct Leptospira Pathogenic Species.</title>
        <authorList>
            <person name="Wang Y."/>
            <person name="Zhuang X."/>
            <person name="Zhong Y."/>
            <person name="Zhang C."/>
            <person name="Zhang Y."/>
            <person name="Zeng L."/>
            <person name="Zhu Y."/>
            <person name="He P."/>
            <person name="Dong K."/>
            <person name="Pal U."/>
            <person name="Guo X."/>
            <person name="Qin J."/>
        </authorList>
    </citation>
    <scope>NUCLEOTIDE SEQUENCE [LARGE SCALE GENOMIC DNA]</scope>
    <source>
        <strain evidence="2 3">56604</strain>
    </source>
</reference>
<dbReference type="RefSeq" id="WP_002723372.1">
    <property type="nucleotide sequence ID" value="NZ_CP012029.1"/>
</dbReference>